<evidence type="ECO:0000256" key="4">
    <source>
        <dbReference type="ARBA" id="ARBA00023136"/>
    </source>
</evidence>
<comment type="caution">
    <text evidence="7">The sequence shown here is derived from an EMBL/GenBank/DDBJ whole genome shotgun (WGS) entry which is preliminary data.</text>
</comment>
<feature type="transmembrane region" description="Helical" evidence="5">
    <location>
        <begin position="345"/>
        <end position="366"/>
    </location>
</feature>
<dbReference type="RefSeq" id="WP_262065601.1">
    <property type="nucleotide sequence ID" value="NZ_JAMXOD010000005.1"/>
</dbReference>
<name>A0ABT1E7X9_9FIRM</name>
<feature type="transmembrane region" description="Helical" evidence="5">
    <location>
        <begin position="378"/>
        <end position="401"/>
    </location>
</feature>
<comment type="similarity">
    <text evidence="5">Belongs to the binding-protein-dependent transport system permease family.</text>
</comment>
<keyword evidence="5" id="KW-0813">Transport</keyword>
<reference evidence="7 8" key="1">
    <citation type="journal article" date="2022" name="Genome Biol. Evol.">
        <title>Host diet, physiology and behaviors set the stage for Lachnospiraceae cladogenesis.</title>
        <authorList>
            <person name="Vera-Ponce De Leon A."/>
            <person name="Schneider M."/>
            <person name="Jahnes B.C."/>
            <person name="Sadowski V."/>
            <person name="Camuy-Velez L.A."/>
            <person name="Duan J."/>
            <person name="Sabree Z.L."/>
        </authorList>
    </citation>
    <scope>NUCLEOTIDE SEQUENCE [LARGE SCALE GENOMIC DNA]</scope>
    <source>
        <strain evidence="7 8">PAL113</strain>
    </source>
</reference>
<evidence type="ECO:0000256" key="1">
    <source>
        <dbReference type="ARBA" id="ARBA00004141"/>
    </source>
</evidence>
<feature type="transmembrane region" description="Helical" evidence="5">
    <location>
        <begin position="186"/>
        <end position="210"/>
    </location>
</feature>
<feature type="transmembrane region" description="Helical" evidence="5">
    <location>
        <begin position="141"/>
        <end position="165"/>
    </location>
</feature>
<keyword evidence="4 5" id="KW-0472">Membrane</keyword>
<dbReference type="PROSITE" id="PS50928">
    <property type="entry name" value="ABC_TM1"/>
    <property type="match status" value="2"/>
</dbReference>
<evidence type="ECO:0000313" key="7">
    <source>
        <dbReference type="EMBL" id="MCP1101816.1"/>
    </source>
</evidence>
<protein>
    <submittedName>
        <fullName evidence="7">ABC transporter permease subunit</fullName>
    </submittedName>
</protein>
<feature type="transmembrane region" description="Helical" evidence="5">
    <location>
        <begin position="64"/>
        <end position="85"/>
    </location>
</feature>
<organism evidence="7 8">
    <name type="scientific">Aequitasia blattaphilus</name>
    <dbReference type="NCBI Taxonomy" id="2949332"/>
    <lineage>
        <taxon>Bacteria</taxon>
        <taxon>Bacillati</taxon>
        <taxon>Bacillota</taxon>
        <taxon>Clostridia</taxon>
        <taxon>Lachnospirales</taxon>
        <taxon>Lachnospiraceae</taxon>
        <taxon>Aequitasia</taxon>
    </lineage>
</organism>
<feature type="transmembrane region" description="Helical" evidence="5">
    <location>
        <begin position="472"/>
        <end position="493"/>
    </location>
</feature>
<dbReference type="SUPFAM" id="SSF161098">
    <property type="entry name" value="MetI-like"/>
    <property type="match status" value="2"/>
</dbReference>
<keyword evidence="2 5" id="KW-0812">Transmembrane</keyword>
<gene>
    <name evidence="7" type="ORF">NK125_05230</name>
</gene>
<evidence type="ECO:0000256" key="2">
    <source>
        <dbReference type="ARBA" id="ARBA00022692"/>
    </source>
</evidence>
<dbReference type="Gene3D" id="1.10.3720.10">
    <property type="entry name" value="MetI-like"/>
    <property type="match status" value="2"/>
</dbReference>
<dbReference type="CDD" id="cd06261">
    <property type="entry name" value="TM_PBP2"/>
    <property type="match status" value="1"/>
</dbReference>
<comment type="subcellular location">
    <subcellularLocation>
        <location evidence="5">Cell membrane</location>
        <topology evidence="5">Multi-pass membrane protein</topology>
    </subcellularLocation>
    <subcellularLocation>
        <location evidence="1">Membrane</location>
        <topology evidence="1">Multi-pass membrane protein</topology>
    </subcellularLocation>
</comment>
<keyword evidence="8" id="KW-1185">Reference proteome</keyword>
<dbReference type="Pfam" id="PF00528">
    <property type="entry name" value="BPD_transp_1"/>
    <property type="match status" value="2"/>
</dbReference>
<feature type="transmembrane region" description="Helical" evidence="5">
    <location>
        <begin position="97"/>
        <end position="121"/>
    </location>
</feature>
<feature type="transmembrane region" description="Helical" evidence="5">
    <location>
        <begin position="12"/>
        <end position="29"/>
    </location>
</feature>
<feature type="transmembrane region" description="Helical" evidence="5">
    <location>
        <begin position="513"/>
        <end position="531"/>
    </location>
</feature>
<dbReference type="InterPro" id="IPR000515">
    <property type="entry name" value="MetI-like"/>
</dbReference>
<keyword evidence="3 5" id="KW-1133">Transmembrane helix</keyword>
<proteinExistence type="inferred from homology"/>
<dbReference type="PANTHER" id="PTHR43496">
    <property type="entry name" value="PROTEIN LPLB"/>
    <property type="match status" value="1"/>
</dbReference>
<evidence type="ECO:0000256" key="3">
    <source>
        <dbReference type="ARBA" id="ARBA00022989"/>
    </source>
</evidence>
<feature type="domain" description="ABC transmembrane type-1" evidence="6">
    <location>
        <begin position="60"/>
        <end position="262"/>
    </location>
</feature>
<evidence type="ECO:0000259" key="6">
    <source>
        <dbReference type="PROSITE" id="PS50928"/>
    </source>
</evidence>
<sequence>MKGLKEKESNLIWLIMAFAAGVFLFYPLGKLLLKSFETAGGIGIGLYQEVLAGKKFLLVAGNSVGIAGVSALLTTILAFVCAYSLHFSNLPGSFKKIIKNLCVLPMLLPTITYGFAIIYSFGKQGVYTRLLGRQLFDIYGINGLIIGYIIYTFPIAFLLLTNTMAYIDKKFVLVSRVMGDKGIKTFYVAVFRPLLGTIVTAIIQCFFLSFTDFGIPASVGGKVKTIAGLLYEQMLGSVPDFGRGAVIAIMMLLPSVISILLIWQLEKTNICYNSIENSEIPKGAIRDGILGIMTTLIVSGIMLVLLVIFLIPFISGWPYDLTFTLKHFKNVFADTALTGVLRNSLYVSLATALFGTTISFFAALVATRSKVGKGKKNFLDILGNVTNTIPGMVIGIAYMLTFTGTRLQTTFTIIIICNTLHFFATPYMMMKNSFLKLNSGFEATGKIMGDSWFQSLYRIIIPNTVETIFSVLNYYFVNSMVTISGIVFLTGARTMVMTTKIKELQHFAKFSEIFVLSFLIFLINLTIKVIFKGVKKYEKVI</sequence>
<dbReference type="EMBL" id="JAMZFW010000005">
    <property type="protein sequence ID" value="MCP1101816.1"/>
    <property type="molecule type" value="Genomic_DNA"/>
</dbReference>
<evidence type="ECO:0000256" key="5">
    <source>
        <dbReference type="RuleBase" id="RU363032"/>
    </source>
</evidence>
<dbReference type="PANTHER" id="PTHR43496:SF1">
    <property type="entry name" value="POLYGALACTURONAN_RHAMNOGALACTURONAN TRANSPORT SYSTEM PERMEASE PROTEIN YTEP"/>
    <property type="match status" value="1"/>
</dbReference>
<dbReference type="InterPro" id="IPR035906">
    <property type="entry name" value="MetI-like_sf"/>
</dbReference>
<feature type="transmembrane region" description="Helical" evidence="5">
    <location>
        <begin position="407"/>
        <end position="429"/>
    </location>
</feature>
<feature type="domain" description="ABC transmembrane type-1" evidence="6">
    <location>
        <begin position="341"/>
        <end position="531"/>
    </location>
</feature>
<evidence type="ECO:0000313" key="8">
    <source>
        <dbReference type="Proteomes" id="UP001523566"/>
    </source>
</evidence>
<feature type="transmembrane region" description="Helical" evidence="5">
    <location>
        <begin position="241"/>
        <end position="263"/>
    </location>
</feature>
<dbReference type="Proteomes" id="UP001523566">
    <property type="component" value="Unassembled WGS sequence"/>
</dbReference>
<accession>A0ABT1E7X9</accession>
<feature type="transmembrane region" description="Helical" evidence="5">
    <location>
        <begin position="289"/>
        <end position="314"/>
    </location>
</feature>